<feature type="domain" description="EamA" evidence="7">
    <location>
        <begin position="16"/>
        <end position="148"/>
    </location>
</feature>
<dbReference type="EMBL" id="JAPJZI010000001">
    <property type="protein sequence ID" value="MDA5399830.1"/>
    <property type="molecule type" value="Genomic_DNA"/>
</dbReference>
<feature type="transmembrane region" description="Helical" evidence="6">
    <location>
        <begin position="81"/>
        <end position="101"/>
    </location>
</feature>
<evidence type="ECO:0000256" key="1">
    <source>
        <dbReference type="ARBA" id="ARBA00004141"/>
    </source>
</evidence>
<dbReference type="Pfam" id="PF00892">
    <property type="entry name" value="EamA"/>
    <property type="match status" value="2"/>
</dbReference>
<feature type="transmembrane region" description="Helical" evidence="6">
    <location>
        <begin position="220"/>
        <end position="241"/>
    </location>
</feature>
<evidence type="ECO:0000259" key="7">
    <source>
        <dbReference type="Pfam" id="PF00892"/>
    </source>
</evidence>
<evidence type="ECO:0000256" key="2">
    <source>
        <dbReference type="ARBA" id="ARBA00009853"/>
    </source>
</evidence>
<sequence length="306" mass="31862">MILRGTVKSNPSTVVAVCWALGAALIFTLVFASGKFVSAQANPMQVVFMRYAGAAVVISLVVLMFHGGFSKVRSTMPVLHVARAVSGVTGELCIIAAPLFIDYEDATAITLTNGVIAMILAVFLLKERAGPKHWCAAMICLAGAMLIARSEAGSAGDGSATLGVGIALFGAMLSGAELFFIKLLTDRERPIVIMLHVNIIAVFMLAAPTIWLWQPLGGASLLWLICIGPLALLGQLCWIRAFQNADAVVVVPVGYASVPIAAVLGFLAFGQSLGPVQALGGLLVVAGGVLLSRLPASQPARPQEAQ</sequence>
<evidence type="ECO:0000313" key="8">
    <source>
        <dbReference type="EMBL" id="MDA5399830.1"/>
    </source>
</evidence>
<feature type="transmembrane region" description="Helical" evidence="6">
    <location>
        <begin position="160"/>
        <end position="181"/>
    </location>
</feature>
<evidence type="ECO:0000256" key="4">
    <source>
        <dbReference type="ARBA" id="ARBA00022989"/>
    </source>
</evidence>
<dbReference type="RefSeq" id="WP_271292115.1">
    <property type="nucleotide sequence ID" value="NZ_JAPJZI010000001.1"/>
</dbReference>
<feature type="transmembrane region" description="Helical" evidence="6">
    <location>
        <begin position="276"/>
        <end position="296"/>
    </location>
</feature>
<proteinExistence type="inferred from homology"/>
<comment type="similarity">
    <text evidence="2">Belongs to the drug/metabolite transporter (DMT) superfamily. 10 TMS drug/metabolite exporter (DME) (TC 2.A.7.3) family.</text>
</comment>
<dbReference type="Gene3D" id="1.10.3730.20">
    <property type="match status" value="1"/>
</dbReference>
<dbReference type="SUPFAM" id="SSF103481">
    <property type="entry name" value="Multidrug resistance efflux transporter EmrE"/>
    <property type="match status" value="2"/>
</dbReference>
<gene>
    <name evidence="8" type="ORF">OQ273_14710</name>
</gene>
<feature type="transmembrane region" description="Helical" evidence="6">
    <location>
        <begin position="193"/>
        <end position="214"/>
    </location>
</feature>
<dbReference type="GO" id="GO:0016020">
    <property type="term" value="C:membrane"/>
    <property type="evidence" value="ECO:0007669"/>
    <property type="project" value="UniProtKB-SubCell"/>
</dbReference>
<feature type="domain" description="EamA" evidence="7">
    <location>
        <begin position="162"/>
        <end position="292"/>
    </location>
</feature>
<evidence type="ECO:0000256" key="3">
    <source>
        <dbReference type="ARBA" id="ARBA00022692"/>
    </source>
</evidence>
<comment type="subcellular location">
    <subcellularLocation>
        <location evidence="1">Membrane</location>
        <topology evidence="1">Multi-pass membrane protein</topology>
    </subcellularLocation>
</comment>
<evidence type="ECO:0000313" key="9">
    <source>
        <dbReference type="Proteomes" id="UP001151234"/>
    </source>
</evidence>
<feature type="transmembrane region" description="Helical" evidence="6">
    <location>
        <begin position="48"/>
        <end position="69"/>
    </location>
</feature>
<keyword evidence="4 6" id="KW-1133">Transmembrane helix</keyword>
<keyword evidence="9" id="KW-1185">Reference proteome</keyword>
<dbReference type="AlphaFoldDB" id="A0A9X3UJM4"/>
<feature type="transmembrane region" description="Helical" evidence="6">
    <location>
        <begin position="107"/>
        <end position="125"/>
    </location>
</feature>
<reference evidence="8" key="1">
    <citation type="submission" date="2022-11" db="EMBL/GenBank/DDBJ databases">
        <title>Draft genome sequence of Hoeflea poritis E7-10 and Hoeflea prorocentri PM5-8, separated from scleractinian coral Porites lutea and marine dinoflagellate.</title>
        <authorList>
            <person name="Zhang G."/>
            <person name="Wei Q."/>
            <person name="Cai L."/>
        </authorList>
    </citation>
    <scope>NUCLEOTIDE SEQUENCE</scope>
    <source>
        <strain evidence="8">PM5-8</strain>
    </source>
</reference>
<feature type="transmembrane region" description="Helical" evidence="6">
    <location>
        <begin position="248"/>
        <end position="270"/>
    </location>
</feature>
<comment type="caution">
    <text evidence="8">The sequence shown here is derived from an EMBL/GenBank/DDBJ whole genome shotgun (WGS) entry which is preliminary data.</text>
</comment>
<accession>A0A9X3UJM4</accession>
<keyword evidence="3 6" id="KW-0812">Transmembrane</keyword>
<dbReference type="InterPro" id="IPR000620">
    <property type="entry name" value="EamA_dom"/>
</dbReference>
<dbReference type="PANTHER" id="PTHR22911:SF6">
    <property type="entry name" value="SOLUTE CARRIER FAMILY 35 MEMBER G1"/>
    <property type="match status" value="1"/>
</dbReference>
<dbReference type="PANTHER" id="PTHR22911">
    <property type="entry name" value="ACYL-MALONYL CONDENSING ENZYME-RELATED"/>
    <property type="match status" value="1"/>
</dbReference>
<name>A0A9X3UJM4_9HYPH</name>
<evidence type="ECO:0000256" key="5">
    <source>
        <dbReference type="ARBA" id="ARBA00023136"/>
    </source>
</evidence>
<organism evidence="8 9">
    <name type="scientific">Hoeflea prorocentri</name>
    <dbReference type="NCBI Taxonomy" id="1922333"/>
    <lineage>
        <taxon>Bacteria</taxon>
        <taxon>Pseudomonadati</taxon>
        <taxon>Pseudomonadota</taxon>
        <taxon>Alphaproteobacteria</taxon>
        <taxon>Hyphomicrobiales</taxon>
        <taxon>Rhizobiaceae</taxon>
        <taxon>Hoeflea</taxon>
    </lineage>
</organism>
<protein>
    <submittedName>
        <fullName evidence="8">DMT family transporter</fullName>
    </submittedName>
</protein>
<dbReference type="InterPro" id="IPR037185">
    <property type="entry name" value="EmrE-like"/>
</dbReference>
<dbReference type="Proteomes" id="UP001151234">
    <property type="component" value="Unassembled WGS sequence"/>
</dbReference>
<evidence type="ECO:0000256" key="6">
    <source>
        <dbReference type="SAM" id="Phobius"/>
    </source>
</evidence>
<keyword evidence="5 6" id="KW-0472">Membrane</keyword>
<feature type="transmembrane region" description="Helical" evidence="6">
    <location>
        <begin position="132"/>
        <end position="148"/>
    </location>
</feature>